<feature type="transmembrane region" description="Helical" evidence="9">
    <location>
        <begin position="450"/>
        <end position="470"/>
    </location>
</feature>
<dbReference type="InParanoid" id="D6RR53"/>
<dbReference type="GO" id="GO:0008137">
    <property type="term" value="F:NADH dehydrogenase (ubiquinone) activity"/>
    <property type="evidence" value="ECO:0007669"/>
    <property type="project" value="UniProtKB-EC"/>
</dbReference>
<keyword evidence="5 9" id="KW-1133">Transmembrane helix</keyword>
<evidence type="ECO:0000256" key="3">
    <source>
        <dbReference type="ARBA" id="ARBA00021008"/>
    </source>
</evidence>
<dbReference type="Pfam" id="PF00361">
    <property type="entry name" value="Proton_antipo_M"/>
    <property type="match status" value="2"/>
</dbReference>
<name>D6RR53_COPC7</name>
<feature type="transmembrane region" description="Helical" evidence="9">
    <location>
        <begin position="116"/>
        <end position="141"/>
    </location>
</feature>
<evidence type="ECO:0000259" key="10">
    <source>
        <dbReference type="Pfam" id="PF00361"/>
    </source>
</evidence>
<feature type="transmembrane region" description="Helical" evidence="9">
    <location>
        <begin position="70"/>
        <end position="89"/>
    </location>
</feature>
<feature type="transmembrane region" description="Helical" evidence="9">
    <location>
        <begin position="363"/>
        <end position="387"/>
    </location>
</feature>
<keyword evidence="11" id="KW-0496">Mitochondrion</keyword>
<feature type="transmembrane region" description="Helical" evidence="9">
    <location>
        <begin position="408"/>
        <end position="430"/>
    </location>
</feature>
<dbReference type="VEuPathDB" id="FungiDB:CC1G_22013"/>
<feature type="transmembrane region" description="Helical" evidence="9">
    <location>
        <begin position="250"/>
        <end position="268"/>
    </location>
</feature>
<comment type="catalytic activity">
    <reaction evidence="8">
        <text>a ubiquinone + NADH + 5 H(+)(in) = a ubiquinol + NAD(+) + 4 H(+)(out)</text>
        <dbReference type="Rhea" id="RHEA:29091"/>
        <dbReference type="Rhea" id="RHEA-COMP:9565"/>
        <dbReference type="Rhea" id="RHEA-COMP:9566"/>
        <dbReference type="ChEBI" id="CHEBI:15378"/>
        <dbReference type="ChEBI" id="CHEBI:16389"/>
        <dbReference type="ChEBI" id="CHEBI:17976"/>
        <dbReference type="ChEBI" id="CHEBI:57540"/>
        <dbReference type="ChEBI" id="CHEBI:57945"/>
        <dbReference type="EC" id="7.1.1.2"/>
    </reaction>
</comment>
<dbReference type="EMBL" id="AACS02000068">
    <property type="protein sequence ID" value="EFI26520.1"/>
    <property type="molecule type" value="Genomic_DNA"/>
</dbReference>
<keyword evidence="12" id="KW-1185">Reference proteome</keyword>
<dbReference type="Proteomes" id="UP000001861">
    <property type="component" value="Unassembled WGS sequence"/>
</dbReference>
<evidence type="ECO:0000256" key="9">
    <source>
        <dbReference type="SAM" id="Phobius"/>
    </source>
</evidence>
<protein>
    <recommendedName>
        <fullName evidence="3">NADH-ubiquinone oxidoreductase chain 2</fullName>
    </recommendedName>
    <alternativeName>
        <fullName evidence="7">NADH dehydrogenase subunit 2</fullName>
    </alternativeName>
</protein>
<dbReference type="GO" id="GO:0042773">
    <property type="term" value="P:ATP synthesis coupled electron transport"/>
    <property type="evidence" value="ECO:0007669"/>
    <property type="project" value="InterPro"/>
</dbReference>
<feature type="transmembrane region" description="Helical" evidence="9">
    <location>
        <begin position="333"/>
        <end position="351"/>
    </location>
</feature>
<dbReference type="RefSeq" id="XP_022234936.1">
    <property type="nucleotide sequence ID" value="NW_003307477.1"/>
</dbReference>
<comment type="caution">
    <text evidence="11">The sequence shown here is derived from an EMBL/GenBank/DDBJ whole genome shotgun (WGS) entry which is preliminary data.</text>
</comment>
<evidence type="ECO:0000256" key="4">
    <source>
        <dbReference type="ARBA" id="ARBA00022692"/>
    </source>
</evidence>
<dbReference type="eggNOG" id="KOG4668">
    <property type="taxonomic scope" value="Eukaryota"/>
</dbReference>
<evidence type="ECO:0000256" key="8">
    <source>
        <dbReference type="ARBA" id="ARBA00049551"/>
    </source>
</evidence>
<feature type="transmembrane region" description="Helical" evidence="9">
    <location>
        <begin position="32"/>
        <end position="58"/>
    </location>
</feature>
<dbReference type="HAMAP" id="MF_00445">
    <property type="entry name" value="NDH1_NuoN_1"/>
    <property type="match status" value="1"/>
</dbReference>
<comment type="subcellular location">
    <subcellularLocation>
        <location evidence="1">Membrane</location>
        <topology evidence="1">Multi-pass membrane protein</topology>
    </subcellularLocation>
</comment>
<feature type="transmembrane region" description="Helical" evidence="9">
    <location>
        <begin position="170"/>
        <end position="189"/>
    </location>
</feature>
<evidence type="ECO:0000256" key="7">
    <source>
        <dbReference type="ARBA" id="ARBA00031028"/>
    </source>
</evidence>
<dbReference type="GO" id="GO:0016020">
    <property type="term" value="C:membrane"/>
    <property type="evidence" value="ECO:0007669"/>
    <property type="project" value="UniProtKB-SubCell"/>
</dbReference>
<organism evidence="11 12">
    <name type="scientific">Coprinopsis cinerea (strain Okayama-7 / 130 / ATCC MYA-4618 / FGSC 9003)</name>
    <name type="common">Inky cap fungus</name>
    <name type="synonym">Hormographiella aspergillata</name>
    <dbReference type="NCBI Taxonomy" id="240176"/>
    <lineage>
        <taxon>Eukaryota</taxon>
        <taxon>Fungi</taxon>
        <taxon>Dikarya</taxon>
        <taxon>Basidiomycota</taxon>
        <taxon>Agaricomycotina</taxon>
        <taxon>Agaricomycetes</taxon>
        <taxon>Agaricomycetidae</taxon>
        <taxon>Agaricales</taxon>
        <taxon>Agaricineae</taxon>
        <taxon>Psathyrellaceae</taxon>
        <taxon>Coprinopsis</taxon>
    </lineage>
</organism>
<evidence type="ECO:0000313" key="12">
    <source>
        <dbReference type="Proteomes" id="UP000001861"/>
    </source>
</evidence>
<feature type="domain" description="NADH:quinone oxidoreductase/Mrp antiporter transmembrane" evidence="10">
    <location>
        <begin position="303"/>
        <end position="465"/>
    </location>
</feature>
<dbReference type="OrthoDB" id="3059681at2759"/>
<evidence type="ECO:0000256" key="1">
    <source>
        <dbReference type="ARBA" id="ARBA00004141"/>
    </source>
</evidence>
<reference evidence="11 12" key="1">
    <citation type="journal article" date="2010" name="Proc. Natl. Acad. Sci. U.S.A.">
        <title>Insights into evolution of multicellular fungi from the assembled chromosomes of the mushroom Coprinopsis cinerea (Coprinus cinereus).</title>
        <authorList>
            <person name="Stajich J.E."/>
            <person name="Wilke S.K."/>
            <person name="Ahren D."/>
            <person name="Au C.H."/>
            <person name="Birren B.W."/>
            <person name="Borodovsky M."/>
            <person name="Burns C."/>
            <person name="Canback B."/>
            <person name="Casselton L.A."/>
            <person name="Cheng C.K."/>
            <person name="Deng J."/>
            <person name="Dietrich F.S."/>
            <person name="Fargo D.C."/>
            <person name="Farman M.L."/>
            <person name="Gathman A.C."/>
            <person name="Goldberg J."/>
            <person name="Guigo R."/>
            <person name="Hoegger P.J."/>
            <person name="Hooker J.B."/>
            <person name="Huggins A."/>
            <person name="James T.Y."/>
            <person name="Kamada T."/>
            <person name="Kilaru S."/>
            <person name="Kodira C."/>
            <person name="Kues U."/>
            <person name="Kupfer D."/>
            <person name="Kwan H.S."/>
            <person name="Lomsadze A."/>
            <person name="Li W."/>
            <person name="Lilly W.W."/>
            <person name="Ma L.J."/>
            <person name="Mackey A.J."/>
            <person name="Manning G."/>
            <person name="Martin F."/>
            <person name="Muraguchi H."/>
            <person name="Natvig D.O."/>
            <person name="Palmerini H."/>
            <person name="Ramesh M.A."/>
            <person name="Rehmeyer C.J."/>
            <person name="Roe B.A."/>
            <person name="Shenoy N."/>
            <person name="Stanke M."/>
            <person name="Ter-Hovhannisyan V."/>
            <person name="Tunlid A."/>
            <person name="Velagapudi R."/>
            <person name="Vision T.J."/>
            <person name="Zeng Q."/>
            <person name="Zolan M.E."/>
            <person name="Pukkila P.J."/>
        </authorList>
    </citation>
    <scope>NUCLEOTIDE SEQUENCE [LARGE SCALE GENOMIC DNA]</scope>
    <source>
        <strain evidence="12">Okayama-7 / 130 / ATCC MYA-4618 / FGSC 9003</strain>
    </source>
</reference>
<proteinExistence type="inferred from homology"/>
<geneLocation type="mitochondrion" evidence="11"/>
<keyword evidence="6 9" id="KW-0472">Membrane</keyword>
<dbReference type="STRING" id="240176.D6RR53"/>
<dbReference type="InterPro" id="IPR010096">
    <property type="entry name" value="NADH-Q_OxRdtase_suN/2"/>
</dbReference>
<dbReference type="OMA" id="LMFFSEP"/>
<evidence type="ECO:0000313" key="11">
    <source>
        <dbReference type="EMBL" id="EFI26520.1"/>
    </source>
</evidence>
<feature type="transmembrane region" description="Helical" evidence="9">
    <location>
        <begin position="304"/>
        <end position="326"/>
    </location>
</feature>
<sequence length="543" mass="59998">MMSTSILILIVAKALPSIQKQISSIHFTRISAIILIISGLLSLNTLYIQSIGSGIGIYSGLFQITNISQTIELFLFTIGSIILIGWPNFTSEATQTNNNLQIESISLGNLNKAKDYSIIVLFSILGSSLLISSLDLISFYLSLELQSFGLYILATLYKDSEASTNAGLKYFLLGGLSSCLILLGLGLIYSNTGLTNLESIYMLILTTNIQYVIIGTIFGIILIVIGLLFKISAAPLHNWSPDVYDETPTIVTIWLTIVPKISLLILLLEIYSPLSTDFIIALQPLAINLDWLISINNEIDGGAIIKNIFLISSILSLIIGTVVGLAQIKIKRLLAYSTISHIGFMLLALAINTEQSIDSFLFYLIQYIITNLNIFLILLAISYYYFNNIQVLPMQGEKDVKYITDLQGLFYANPFLSLSLSLSLFSMAGIPPFVGFFSKQFVLYSALDSGYYFISLLGIIVSVISATYYLKIIKILHSQKEGLNMQVINTNKVQGLPMQGENNLSQFHSLIISILSLFILLFILKPTLILNSTQVLSLTLFKL</sequence>
<dbReference type="HOGENOM" id="CLU_007100_1_0_1"/>
<dbReference type="GeneID" id="9378176"/>
<evidence type="ECO:0000256" key="5">
    <source>
        <dbReference type="ARBA" id="ARBA00022989"/>
    </source>
</evidence>
<feature type="transmembrane region" description="Helical" evidence="9">
    <location>
        <begin position="209"/>
        <end position="229"/>
    </location>
</feature>
<dbReference type="PANTHER" id="PTHR22773">
    <property type="entry name" value="NADH DEHYDROGENASE"/>
    <property type="match status" value="1"/>
</dbReference>
<comment type="similarity">
    <text evidence="2">Belongs to the complex I subunit 2 family.</text>
</comment>
<accession>D6RR53</accession>
<dbReference type="AlphaFoldDB" id="D6RR53"/>
<keyword evidence="4 9" id="KW-0812">Transmembrane</keyword>
<evidence type="ECO:0000256" key="6">
    <source>
        <dbReference type="ARBA" id="ARBA00023136"/>
    </source>
</evidence>
<dbReference type="InterPro" id="IPR001750">
    <property type="entry name" value="ND/Mrp_TM"/>
</dbReference>
<feature type="domain" description="NADH:quinone oxidoreductase/Mrp antiporter transmembrane" evidence="10">
    <location>
        <begin position="133"/>
        <end position="268"/>
    </location>
</feature>
<gene>
    <name evidence="11" type="ORF">CC1G_22013</name>
</gene>
<evidence type="ECO:0000256" key="2">
    <source>
        <dbReference type="ARBA" id="ARBA00007012"/>
    </source>
</evidence>
<feature type="transmembrane region" description="Helical" evidence="9">
    <location>
        <begin position="507"/>
        <end position="524"/>
    </location>
</feature>